<protein>
    <submittedName>
        <fullName evidence="1">Uncharacterized protein</fullName>
    </submittedName>
</protein>
<proteinExistence type="predicted"/>
<accession>A0ABC9TUT7</accession>
<gene>
    <name evidence="1" type="ORF">CLOSYM_03546</name>
</gene>
<dbReference type="Proteomes" id="UP000016491">
    <property type="component" value="Unassembled WGS sequence"/>
</dbReference>
<sequence length="49" mass="5506">MKIVFCQMYVSPCGKFGPNERSVWAVLIGFGLICRSAWRGGYGRAEICF</sequence>
<organism evidence="1 2">
    <name type="scientific">[Clostridium] symbiosum ATCC 14940</name>
    <dbReference type="NCBI Taxonomy" id="411472"/>
    <lineage>
        <taxon>Bacteria</taxon>
        <taxon>Bacillati</taxon>
        <taxon>Bacillota</taxon>
        <taxon>Clostridia</taxon>
        <taxon>Lachnospirales</taxon>
        <taxon>Lachnospiraceae</taxon>
        <taxon>Otoolea</taxon>
    </lineage>
</organism>
<dbReference type="EMBL" id="AWSU01000275">
    <property type="protein sequence ID" value="ERI74909.1"/>
    <property type="molecule type" value="Genomic_DNA"/>
</dbReference>
<evidence type="ECO:0000313" key="1">
    <source>
        <dbReference type="EMBL" id="ERI74909.1"/>
    </source>
</evidence>
<reference evidence="1 2" key="1">
    <citation type="submission" date="2013-07" db="EMBL/GenBank/DDBJ databases">
        <authorList>
            <person name="Weinstock G."/>
            <person name="Sodergren E."/>
            <person name="Wylie T."/>
            <person name="Fulton L."/>
            <person name="Fulton R."/>
            <person name="Fronick C."/>
            <person name="O'Laughlin M."/>
            <person name="Godfrey J."/>
            <person name="Miner T."/>
            <person name="Herter B."/>
            <person name="Appelbaum E."/>
            <person name="Cordes M."/>
            <person name="Lek S."/>
            <person name="Wollam A."/>
            <person name="Pepin K.H."/>
            <person name="Palsikar V.B."/>
            <person name="Mitreva M."/>
            <person name="Wilson R.K."/>
        </authorList>
    </citation>
    <scope>NUCLEOTIDE SEQUENCE [LARGE SCALE GENOMIC DNA]</scope>
    <source>
        <strain evidence="1 2">ATCC 14940</strain>
    </source>
</reference>
<comment type="caution">
    <text evidence="1">The sequence shown here is derived from an EMBL/GenBank/DDBJ whole genome shotgun (WGS) entry which is preliminary data.</text>
</comment>
<dbReference type="AlphaFoldDB" id="A0ABC9TUT7"/>
<name>A0ABC9TUT7_CLOSY</name>
<evidence type="ECO:0000313" key="2">
    <source>
        <dbReference type="Proteomes" id="UP000016491"/>
    </source>
</evidence>